<dbReference type="Proteomes" id="UP000266385">
    <property type="component" value="Unassembled WGS sequence"/>
</dbReference>
<sequence>MWTKTNDGSIIDDDGKVIFFSTRRFVDDICLGDCCFICGARPGTKPFNDEHVIPDWMLRRYDLHTCAMTLSNGQQFRYDRLKIPCCAECNSLMGREIETPMSELVRAGHTAFNDYAANGGLLNIIVWLGLIFLKTHLKDRSFRWHRDARLGDERISDFHTWEELHHLHCLVRCFYNGAHVDQAATGSFLTLPTRTELSAERFDFVDLSEGQTLMLRLDGFAVFAVFNDSGGAMNWFHEKAKLISGPVSELQAREIAAELAYLNLHLDPRPIFHTETNLFQQTSNIRATRSPAPEMAPFDRTVRGALLERTIGYAIDNIKAERATRDEIEASIKAGDFTCLFNNDGDFNGPAFAK</sequence>
<dbReference type="OrthoDB" id="978976at2"/>
<reference evidence="1 2" key="1">
    <citation type="submission" date="2018-08" db="EMBL/GenBank/DDBJ databases">
        <title>Henriciella mobilis sp. nov., isolated from seawater.</title>
        <authorList>
            <person name="Cheng H."/>
            <person name="Wu Y.-H."/>
            <person name="Xu X.-W."/>
            <person name="Guo L.-L."/>
        </authorList>
    </citation>
    <scope>NUCLEOTIDE SEQUENCE [LARGE SCALE GENOMIC DNA]</scope>
    <source>
        <strain evidence="1 2">JN25</strain>
    </source>
</reference>
<comment type="caution">
    <text evidence="1">The sequence shown here is derived from an EMBL/GenBank/DDBJ whole genome shotgun (WGS) entry which is preliminary data.</text>
</comment>
<evidence type="ECO:0000313" key="1">
    <source>
        <dbReference type="EMBL" id="RIJ30439.1"/>
    </source>
</evidence>
<dbReference type="RefSeq" id="WP_119375754.1">
    <property type="nucleotide sequence ID" value="NZ_QWFX01000006.1"/>
</dbReference>
<organism evidence="1 2">
    <name type="scientific">Henriciella mobilis</name>
    <dbReference type="NCBI Taxonomy" id="2305467"/>
    <lineage>
        <taxon>Bacteria</taxon>
        <taxon>Pseudomonadati</taxon>
        <taxon>Pseudomonadota</taxon>
        <taxon>Alphaproteobacteria</taxon>
        <taxon>Hyphomonadales</taxon>
        <taxon>Hyphomonadaceae</taxon>
        <taxon>Henriciella</taxon>
    </lineage>
</organism>
<keyword evidence="2" id="KW-1185">Reference proteome</keyword>
<name>A0A399RKY0_9PROT</name>
<accession>A0A399RKY0</accession>
<gene>
    <name evidence="1" type="ORF">D1223_07340</name>
</gene>
<evidence type="ECO:0000313" key="2">
    <source>
        <dbReference type="Proteomes" id="UP000266385"/>
    </source>
</evidence>
<dbReference type="EMBL" id="QWFX01000006">
    <property type="protein sequence ID" value="RIJ30439.1"/>
    <property type="molecule type" value="Genomic_DNA"/>
</dbReference>
<dbReference type="AlphaFoldDB" id="A0A399RKY0"/>
<protein>
    <recommendedName>
        <fullName evidence="3">HNH endonuclease</fullName>
    </recommendedName>
</protein>
<evidence type="ECO:0008006" key="3">
    <source>
        <dbReference type="Google" id="ProtNLM"/>
    </source>
</evidence>
<proteinExistence type="predicted"/>